<dbReference type="GO" id="GO:0008757">
    <property type="term" value="F:S-adenosylmethionine-dependent methyltransferase activity"/>
    <property type="evidence" value="ECO:0007669"/>
    <property type="project" value="InterPro"/>
</dbReference>
<dbReference type="InterPro" id="IPR029063">
    <property type="entry name" value="SAM-dependent_MTases_sf"/>
</dbReference>
<dbReference type="RefSeq" id="WP_111323706.1">
    <property type="nucleotide sequence ID" value="NZ_BIFX01000003.1"/>
</dbReference>
<dbReference type="OrthoDB" id="43862at2"/>
<dbReference type="PANTHER" id="PTHR43591">
    <property type="entry name" value="METHYLTRANSFERASE"/>
    <property type="match status" value="1"/>
</dbReference>
<dbReference type="Gene3D" id="3.40.50.150">
    <property type="entry name" value="Vaccinia Virus protein VP39"/>
    <property type="match status" value="1"/>
</dbReference>
<dbReference type="CDD" id="cd02440">
    <property type="entry name" value="AdoMet_MTases"/>
    <property type="match status" value="1"/>
</dbReference>
<proteinExistence type="predicted"/>
<dbReference type="Pfam" id="PF08241">
    <property type="entry name" value="Methyltransf_11"/>
    <property type="match status" value="1"/>
</dbReference>
<evidence type="ECO:0000259" key="1">
    <source>
        <dbReference type="Pfam" id="PF08241"/>
    </source>
</evidence>
<reference evidence="2 3" key="1">
    <citation type="submission" date="2018-06" db="EMBL/GenBank/DDBJ databases">
        <title>Genomic Encyclopedia of Archaeal and Bacterial Type Strains, Phase II (KMG-II): from individual species to whole genera.</title>
        <authorList>
            <person name="Goeker M."/>
        </authorList>
    </citation>
    <scope>NUCLEOTIDE SEQUENCE [LARGE SCALE GENOMIC DNA]</scope>
    <source>
        <strain evidence="2 3">ATCC BAA-1881</strain>
    </source>
</reference>
<dbReference type="Proteomes" id="UP000248806">
    <property type="component" value="Unassembled WGS sequence"/>
</dbReference>
<dbReference type="InterPro" id="IPR013216">
    <property type="entry name" value="Methyltransf_11"/>
</dbReference>
<dbReference type="GO" id="GO:0032259">
    <property type="term" value="P:methylation"/>
    <property type="evidence" value="ECO:0007669"/>
    <property type="project" value="UniProtKB-KW"/>
</dbReference>
<name>A0A326UI61_THEHA</name>
<keyword evidence="3" id="KW-1185">Reference proteome</keyword>
<dbReference type="PANTHER" id="PTHR43591:SF24">
    <property type="entry name" value="2-METHOXY-6-POLYPRENYL-1,4-BENZOQUINOL METHYLASE, MITOCHONDRIAL"/>
    <property type="match status" value="1"/>
</dbReference>
<organism evidence="2 3">
    <name type="scientific">Thermosporothrix hazakensis</name>
    <dbReference type="NCBI Taxonomy" id="644383"/>
    <lineage>
        <taxon>Bacteria</taxon>
        <taxon>Bacillati</taxon>
        <taxon>Chloroflexota</taxon>
        <taxon>Ktedonobacteria</taxon>
        <taxon>Ktedonobacterales</taxon>
        <taxon>Thermosporotrichaceae</taxon>
        <taxon>Thermosporothrix</taxon>
    </lineage>
</organism>
<dbReference type="SUPFAM" id="SSF53335">
    <property type="entry name" value="S-adenosyl-L-methionine-dependent methyltransferases"/>
    <property type="match status" value="1"/>
</dbReference>
<accession>A0A326UI61</accession>
<dbReference type="EMBL" id="QKUF01000011">
    <property type="protein sequence ID" value="PZW27959.1"/>
    <property type="molecule type" value="Genomic_DNA"/>
</dbReference>
<sequence length="257" mass="29131">MSHKETIRQAFTRQANAYAANPFITNEESLRRLVETVHPAPQAHVLDVATGPGSIAMAFAEAGCDVIGIDLTDAPLAIAEQKRKERGRERLRFQVGDAEQLPFEDQRFDIVVSRFALHHVETPRRMLAEMTRVCRPNGSVVINDLITSEHPARAEYQNRFERFRDPSHTQALSISALLALFTACGLEIEHISTETRPQQLESWLRNAHTPEQQAVEVREMLQRDSEQDLSGTRPYVQDGQLYFSHRIALCIGRKLAH</sequence>
<keyword evidence="2" id="KW-0808">Transferase</keyword>
<evidence type="ECO:0000313" key="2">
    <source>
        <dbReference type="EMBL" id="PZW27959.1"/>
    </source>
</evidence>
<evidence type="ECO:0000313" key="3">
    <source>
        <dbReference type="Proteomes" id="UP000248806"/>
    </source>
</evidence>
<comment type="caution">
    <text evidence="2">The sequence shown here is derived from an EMBL/GenBank/DDBJ whole genome shotgun (WGS) entry which is preliminary data.</text>
</comment>
<protein>
    <submittedName>
        <fullName evidence="2">Methyltransferase family protein</fullName>
    </submittedName>
</protein>
<feature type="domain" description="Methyltransferase type 11" evidence="1">
    <location>
        <begin position="46"/>
        <end position="142"/>
    </location>
</feature>
<dbReference type="AlphaFoldDB" id="A0A326UI61"/>
<gene>
    <name evidence="2" type="ORF">EI42_03337</name>
</gene>
<keyword evidence="2" id="KW-0489">Methyltransferase</keyword>